<proteinExistence type="predicted"/>
<evidence type="ECO:0000256" key="2">
    <source>
        <dbReference type="SAM" id="MobiDB-lite"/>
    </source>
</evidence>
<accession>A0A4T0B5S8</accession>
<reference evidence="3 4" key="1">
    <citation type="submission" date="2018-10" db="EMBL/GenBank/DDBJ databases">
        <title>Fifty Aureobasidium pullulans genomes reveal a recombining polyextremotolerant generalist.</title>
        <authorList>
            <person name="Gostincar C."/>
            <person name="Turk M."/>
            <person name="Zajc J."/>
            <person name="Gunde-Cimerman N."/>
        </authorList>
    </citation>
    <scope>NUCLEOTIDE SEQUENCE [LARGE SCALE GENOMIC DNA]</scope>
    <source>
        <strain evidence="3 4">EXF-1645</strain>
    </source>
</reference>
<sequence>MSESNNNGLVPGTDASTPLSRVNRKRVRGSISDVISNSPSLGAWEVVNKQNATPVASPSLAKGEDTFAQLAKNVLLKCPEGRTSEQISAEILKSEIKGRDLSAIKPKVSAALSSHSRGDKAIFMKGPQNEEKKQIWLLKNPSNSPLMTDESLPRIFAADGLDTTVGVGIPQENESDEQYYTTRDHVSVNEKQPAEENSETNEDDATTLPDTISVGIAQIINNVIASAGHTPPPGVSNGPAAALAVEPSQHSHLHELQQACPPSVNRLEVPSAPDPQPSVQESGRAVSTRSPSSAFVMADGPVSAPQHIAVEREPTESVAREVQTAPTVQDVSPERALPLHLAAMIGMHVKNFIDRHQQQPPVFQKYLSSYDQGDGDAQAALKDIVRRLGANTTLGPTLSQPVNIFQDAQRAFDDFIRARAMEGAIDVAIVDCNVVQAAMNAEIERLKQVVADLDSAKRSLQDTKTQAVASMKSSRERIKAFVMDDQDNNGQNID</sequence>
<organism evidence="3 4">
    <name type="scientific">Aureobasidium pullulans</name>
    <name type="common">Black yeast</name>
    <name type="synonym">Pullularia pullulans</name>
    <dbReference type="NCBI Taxonomy" id="5580"/>
    <lineage>
        <taxon>Eukaryota</taxon>
        <taxon>Fungi</taxon>
        <taxon>Dikarya</taxon>
        <taxon>Ascomycota</taxon>
        <taxon>Pezizomycotina</taxon>
        <taxon>Dothideomycetes</taxon>
        <taxon>Dothideomycetidae</taxon>
        <taxon>Dothideales</taxon>
        <taxon>Saccotheciaceae</taxon>
        <taxon>Aureobasidium</taxon>
    </lineage>
</organism>
<evidence type="ECO:0000256" key="1">
    <source>
        <dbReference type="SAM" id="Coils"/>
    </source>
</evidence>
<feature type="region of interest" description="Disordered" evidence="2">
    <location>
        <begin position="1"/>
        <end position="24"/>
    </location>
</feature>
<feature type="compositionally biased region" description="Acidic residues" evidence="2">
    <location>
        <begin position="196"/>
        <end position="205"/>
    </location>
</feature>
<dbReference type="AlphaFoldDB" id="A0A4T0B5S8"/>
<feature type="compositionally biased region" description="Polar residues" evidence="2">
    <location>
        <begin position="1"/>
        <end position="20"/>
    </location>
</feature>
<evidence type="ECO:0000313" key="3">
    <source>
        <dbReference type="EMBL" id="TIA29359.1"/>
    </source>
</evidence>
<feature type="region of interest" description="Disordered" evidence="2">
    <location>
        <begin position="186"/>
        <end position="207"/>
    </location>
</feature>
<protein>
    <submittedName>
        <fullName evidence="3">Uncharacterized protein</fullName>
    </submittedName>
</protein>
<name>A0A4T0B5S8_AURPU</name>
<feature type="coiled-coil region" evidence="1">
    <location>
        <begin position="436"/>
        <end position="466"/>
    </location>
</feature>
<keyword evidence="1" id="KW-0175">Coiled coil</keyword>
<evidence type="ECO:0000313" key="4">
    <source>
        <dbReference type="Proteomes" id="UP000308724"/>
    </source>
</evidence>
<feature type="compositionally biased region" description="Polar residues" evidence="2">
    <location>
        <begin position="277"/>
        <end position="292"/>
    </location>
</feature>
<feature type="region of interest" description="Disordered" evidence="2">
    <location>
        <begin position="230"/>
        <end position="292"/>
    </location>
</feature>
<dbReference type="Proteomes" id="UP000308724">
    <property type="component" value="Unassembled WGS sequence"/>
</dbReference>
<comment type="caution">
    <text evidence="3">The sequence shown here is derived from an EMBL/GenBank/DDBJ whole genome shotgun (WGS) entry which is preliminary data.</text>
</comment>
<dbReference type="EMBL" id="QZBZ01000452">
    <property type="protein sequence ID" value="TIA29359.1"/>
    <property type="molecule type" value="Genomic_DNA"/>
</dbReference>
<gene>
    <name evidence="3" type="ORF">D6C78_10264</name>
</gene>